<dbReference type="GO" id="GO:0005524">
    <property type="term" value="F:ATP binding"/>
    <property type="evidence" value="ECO:0007669"/>
    <property type="project" value="InterPro"/>
</dbReference>
<accession>A0A6L6Q638</accession>
<protein>
    <submittedName>
        <fullName evidence="3">Transposase</fullName>
    </submittedName>
</protein>
<dbReference type="GO" id="GO:0006275">
    <property type="term" value="P:regulation of DNA replication"/>
    <property type="evidence" value="ECO:0007669"/>
    <property type="project" value="InterPro"/>
</dbReference>
<feature type="domain" description="Chromosomal replication initiator DnaA C-terminal" evidence="1">
    <location>
        <begin position="258"/>
        <end position="325"/>
    </location>
</feature>
<dbReference type="GO" id="GO:0006270">
    <property type="term" value="P:DNA replication initiation"/>
    <property type="evidence" value="ECO:0007669"/>
    <property type="project" value="InterPro"/>
</dbReference>
<keyword evidence="4" id="KW-1185">Reference proteome</keyword>
<dbReference type="Gene3D" id="3.30.70.1290">
    <property type="entry name" value="Transposase IS200-like"/>
    <property type="match status" value="1"/>
</dbReference>
<dbReference type="GO" id="GO:0043565">
    <property type="term" value="F:sequence-specific DNA binding"/>
    <property type="evidence" value="ECO:0007669"/>
    <property type="project" value="InterPro"/>
</dbReference>
<dbReference type="SUPFAM" id="SSF143422">
    <property type="entry name" value="Transposase IS200-like"/>
    <property type="match status" value="1"/>
</dbReference>
<dbReference type="OrthoDB" id="9814067at2"/>
<name>A0A6L6Q638_9BURK</name>
<dbReference type="PANTHER" id="PTHR34322">
    <property type="entry name" value="TRANSPOSASE, Y1_TNP DOMAIN-CONTAINING"/>
    <property type="match status" value="1"/>
</dbReference>
<proteinExistence type="predicted"/>
<dbReference type="Pfam" id="PF01797">
    <property type="entry name" value="Y1_Tnp"/>
    <property type="match status" value="1"/>
</dbReference>
<evidence type="ECO:0000259" key="1">
    <source>
        <dbReference type="SMART" id="SM00760"/>
    </source>
</evidence>
<sequence>MGSGVHSCTRSAPLQTRRAAAAYGGAITYVRRSTMARKLRIHVAGGLYHVILRGNNRQPIFHDDKDRYRLEDLIEEGSSRFHYQLLGYCWMGNHIHAAVQVGKVPLSSAIQNLSFRYAGYFNWRYQRVGHLFQGRFKAILIDSDSYLLQLVRYIHMNPVRAQLVDTPDAWAWSSHRAYVGEIAAPPWLDTAPVLARFSDRPQRARKAYRTFMGMPEKMMSPLDFERGNQKVPILGDELFAHRMERKAFRDAPAMEQFSAEEIVNAVCLAAGMSGEGICTSRRADALHARMAAAHLVLTRSDRNLTALARMMARDPSTLSRAAMRYEASEAAQEVAGRALAVLANARMHA</sequence>
<dbReference type="Proteomes" id="UP000484015">
    <property type="component" value="Unassembled WGS sequence"/>
</dbReference>
<dbReference type="EMBL" id="WNLA01000018">
    <property type="protein sequence ID" value="MTW04874.1"/>
    <property type="molecule type" value="Genomic_DNA"/>
</dbReference>
<evidence type="ECO:0000313" key="3">
    <source>
        <dbReference type="EMBL" id="MTW04874.1"/>
    </source>
</evidence>
<dbReference type="SMART" id="SM01321">
    <property type="entry name" value="Y1_Tnp"/>
    <property type="match status" value="1"/>
</dbReference>
<gene>
    <name evidence="3" type="ORF">GM668_22620</name>
</gene>
<dbReference type="Gene3D" id="1.10.1750.10">
    <property type="match status" value="1"/>
</dbReference>
<dbReference type="GO" id="GO:0006313">
    <property type="term" value="P:DNA transposition"/>
    <property type="evidence" value="ECO:0007669"/>
    <property type="project" value="InterPro"/>
</dbReference>
<feature type="domain" description="Transposase IS200-like" evidence="2">
    <location>
        <begin position="43"/>
        <end position="157"/>
    </location>
</feature>
<dbReference type="AlphaFoldDB" id="A0A6L6Q638"/>
<evidence type="ECO:0000259" key="2">
    <source>
        <dbReference type="SMART" id="SM01321"/>
    </source>
</evidence>
<dbReference type="GO" id="GO:0004803">
    <property type="term" value="F:transposase activity"/>
    <property type="evidence" value="ECO:0007669"/>
    <property type="project" value="InterPro"/>
</dbReference>
<dbReference type="PANTHER" id="PTHR34322:SF2">
    <property type="entry name" value="TRANSPOSASE IS200-LIKE DOMAIN-CONTAINING PROTEIN"/>
    <property type="match status" value="1"/>
</dbReference>
<evidence type="ECO:0000313" key="4">
    <source>
        <dbReference type="Proteomes" id="UP000484015"/>
    </source>
</evidence>
<dbReference type="SUPFAM" id="SSF48295">
    <property type="entry name" value="TrpR-like"/>
    <property type="match status" value="1"/>
</dbReference>
<comment type="caution">
    <text evidence="3">The sequence shown here is derived from an EMBL/GenBank/DDBJ whole genome shotgun (WGS) entry which is preliminary data.</text>
</comment>
<dbReference type="InterPro" id="IPR036515">
    <property type="entry name" value="Transposase_17_sf"/>
</dbReference>
<dbReference type="InterPro" id="IPR010921">
    <property type="entry name" value="Trp_repressor/repl_initiator"/>
</dbReference>
<dbReference type="InterPro" id="IPR013159">
    <property type="entry name" value="DnaA_C"/>
</dbReference>
<dbReference type="InterPro" id="IPR002686">
    <property type="entry name" value="Transposase_17"/>
</dbReference>
<organism evidence="3 4">
    <name type="scientific">Pseudoduganella ginsengisoli</name>
    <dbReference type="NCBI Taxonomy" id="1462440"/>
    <lineage>
        <taxon>Bacteria</taxon>
        <taxon>Pseudomonadati</taxon>
        <taxon>Pseudomonadota</taxon>
        <taxon>Betaproteobacteria</taxon>
        <taxon>Burkholderiales</taxon>
        <taxon>Oxalobacteraceae</taxon>
        <taxon>Telluria group</taxon>
        <taxon>Pseudoduganella</taxon>
    </lineage>
</organism>
<dbReference type="SMART" id="SM00760">
    <property type="entry name" value="Bac_DnaA_C"/>
    <property type="match status" value="1"/>
</dbReference>
<reference evidence="3 4" key="1">
    <citation type="submission" date="2019-11" db="EMBL/GenBank/DDBJ databases">
        <title>Type strains purchased from KCTC, JCM and DSMZ.</title>
        <authorList>
            <person name="Lu H."/>
        </authorList>
    </citation>
    <scope>NUCLEOTIDE SEQUENCE [LARGE SCALE GENOMIC DNA]</scope>
    <source>
        <strain evidence="3 4">KCTC 42409</strain>
    </source>
</reference>